<evidence type="ECO:0000313" key="4">
    <source>
        <dbReference type="Proteomes" id="UP001560267"/>
    </source>
</evidence>
<dbReference type="Pfam" id="PF01425">
    <property type="entry name" value="Amidase"/>
    <property type="match status" value="1"/>
</dbReference>
<dbReference type="SUPFAM" id="SSF75304">
    <property type="entry name" value="Amidase signature (AS) enzymes"/>
    <property type="match status" value="1"/>
</dbReference>
<dbReference type="Gene3D" id="3.90.1300.10">
    <property type="entry name" value="Amidase signature (AS) domain"/>
    <property type="match status" value="2"/>
</dbReference>
<dbReference type="Proteomes" id="UP001560267">
    <property type="component" value="Unassembled WGS sequence"/>
</dbReference>
<dbReference type="PANTHER" id="PTHR11895">
    <property type="entry name" value="TRANSAMIDASE"/>
    <property type="match status" value="1"/>
</dbReference>
<dbReference type="PROSITE" id="PS00571">
    <property type="entry name" value="AMIDASES"/>
    <property type="match status" value="1"/>
</dbReference>
<organism evidence="3 4">
    <name type="scientific">Ferrimicrobium acidiphilum</name>
    <dbReference type="NCBI Taxonomy" id="121039"/>
    <lineage>
        <taxon>Bacteria</taxon>
        <taxon>Bacillati</taxon>
        <taxon>Actinomycetota</taxon>
        <taxon>Acidimicrobiia</taxon>
        <taxon>Acidimicrobiales</taxon>
        <taxon>Acidimicrobiaceae</taxon>
        <taxon>Ferrimicrobium</taxon>
    </lineage>
</organism>
<dbReference type="InterPro" id="IPR023631">
    <property type="entry name" value="Amidase_dom"/>
</dbReference>
<feature type="domain" description="Amidase" evidence="2">
    <location>
        <begin position="20"/>
        <end position="171"/>
    </location>
</feature>
<dbReference type="InterPro" id="IPR000120">
    <property type="entry name" value="Amidase"/>
</dbReference>
<gene>
    <name evidence="3" type="ORF">AB6A68_05470</name>
</gene>
<proteinExistence type="inferred from homology"/>
<sequence length="387" mass="40603">MTNPWMIGEVLAYQPGVLNVIVKDLLDVEGLPTTRGSRLVSRSAKPARCDSSAVARLRASGAHVRGKANLVEFAFGTHGFNPWFGTPVNPRSPDLIPGGSSSGSAVAVALGEVEVGIGTDTGGSVRIPAACCGVLGLKPTHGLIDDLGCAPLAPSLDTIGVLARNLAELTAGFEGIGGTIEGGQASWVGQVLSGNAEFDAVVAQILSRIDLPVRMILEFEIDPLWRDGTTVLVAEAYAQLRGYLAEAHRLDPRGVARLQSGREVGEVAYREAHTRQRIAHQRAMELLEMGEGIVALPTVAQPVPALSSLDFSSLNRLTLPFNYLGFPALALPVDVAPPGLQGRGVGGVVPFSLQLVAVDRRESQLLALAARIYDAFPMLTGLGQTTG</sequence>
<evidence type="ECO:0000259" key="2">
    <source>
        <dbReference type="Pfam" id="PF01425"/>
    </source>
</evidence>
<accession>A0ABV3Y164</accession>
<dbReference type="InterPro" id="IPR020556">
    <property type="entry name" value="Amidase_CS"/>
</dbReference>
<dbReference type="PANTHER" id="PTHR11895:SF7">
    <property type="entry name" value="GLUTAMYL-TRNA(GLN) AMIDOTRANSFERASE SUBUNIT A, MITOCHONDRIAL"/>
    <property type="match status" value="1"/>
</dbReference>
<dbReference type="EMBL" id="JBFSHR010000013">
    <property type="protein sequence ID" value="MEX6429286.1"/>
    <property type="molecule type" value="Genomic_DNA"/>
</dbReference>
<dbReference type="InterPro" id="IPR036928">
    <property type="entry name" value="AS_sf"/>
</dbReference>
<protein>
    <submittedName>
        <fullName evidence="3">Amidase</fullName>
    </submittedName>
</protein>
<evidence type="ECO:0000313" key="3">
    <source>
        <dbReference type="EMBL" id="MEX6429286.1"/>
    </source>
</evidence>
<dbReference type="RefSeq" id="WP_298384989.1">
    <property type="nucleotide sequence ID" value="NZ_JBFSHR010000013.1"/>
</dbReference>
<comment type="similarity">
    <text evidence="1">Belongs to the amidase family.</text>
</comment>
<name>A0ABV3Y164_9ACTN</name>
<comment type="caution">
    <text evidence="3">The sequence shown here is derived from an EMBL/GenBank/DDBJ whole genome shotgun (WGS) entry which is preliminary data.</text>
</comment>
<keyword evidence="4" id="KW-1185">Reference proteome</keyword>
<evidence type="ECO:0000256" key="1">
    <source>
        <dbReference type="ARBA" id="ARBA00009199"/>
    </source>
</evidence>
<reference evidence="3 4" key="1">
    <citation type="submission" date="2024-07" db="EMBL/GenBank/DDBJ databases">
        <title>Draft Genome Sequence of Ferrimicrobium acidiphilum Strain YE2023, Isolated from a Pulp of Bioleach Reactor.</title>
        <authorList>
            <person name="Elkina Y.A."/>
            <person name="Bulaeva A.G."/>
            <person name="Beletsky A.V."/>
            <person name="Mardanov A.V."/>
        </authorList>
    </citation>
    <scope>NUCLEOTIDE SEQUENCE [LARGE SCALE GENOMIC DNA]</scope>
    <source>
        <strain evidence="3 4">YE2023</strain>
    </source>
</reference>